<dbReference type="Gene3D" id="2.170.130.10">
    <property type="entry name" value="TonB-dependent receptor, plug domain"/>
    <property type="match status" value="1"/>
</dbReference>
<sequence>MDLKQKTALKSNNYLKNSLYSVSCIIGLIISPQSWSKSDEKAIIVYADEAMPNISTTAKTYTVINTSQPKYQYASDALGLLKKTPGLSLSGIGSTNGQTLNMRGYEKSGVLITIDGIRQDINAGTITGTFLDPMYIKKLLPYKAVIAYNMVVEHWVGQLP</sequence>
<evidence type="ECO:0000259" key="1">
    <source>
        <dbReference type="Pfam" id="PF07715"/>
    </source>
</evidence>
<dbReference type="Proteomes" id="UP001177597">
    <property type="component" value="Chromosome"/>
</dbReference>
<evidence type="ECO:0000313" key="2">
    <source>
        <dbReference type="EMBL" id="WGL94358.1"/>
    </source>
</evidence>
<dbReference type="AlphaFoldDB" id="A0AA95GDD6"/>
<proteinExistence type="predicted"/>
<dbReference type="RefSeq" id="WP_280628675.1">
    <property type="nucleotide sequence ID" value="NZ_CP123498.1"/>
</dbReference>
<feature type="domain" description="TonB-dependent receptor plug" evidence="1">
    <location>
        <begin position="55"/>
        <end position="134"/>
    </location>
</feature>
<dbReference type="InterPro" id="IPR012910">
    <property type="entry name" value="Plug_dom"/>
</dbReference>
<reference evidence="2" key="1">
    <citation type="submission" date="2023-04" db="EMBL/GenBank/DDBJ databases">
        <title>Genome dynamics across the evolutionary transition to endosymbiosis.</title>
        <authorList>
            <person name="Siozios S."/>
            <person name="Nadal-Jimenez P."/>
            <person name="Azagi T."/>
            <person name="Sprong H."/>
            <person name="Frost C.L."/>
            <person name="Parratt S.R."/>
            <person name="Taylor G."/>
            <person name="Brettell L."/>
            <person name="Lew K.C."/>
            <person name="Croft L."/>
            <person name="King K.C."/>
            <person name="Brockhurst M.A."/>
            <person name="Hypsa V."/>
            <person name="Novakova E."/>
            <person name="Darby A.C."/>
            <person name="Hurst G.D.D."/>
        </authorList>
    </citation>
    <scope>NUCLEOTIDE SEQUENCE</scope>
    <source>
        <strain evidence="2">AIh</strain>
    </source>
</reference>
<accession>A0AA95GDD6</accession>
<keyword evidence="2" id="KW-0675">Receptor</keyword>
<protein>
    <submittedName>
        <fullName evidence="2">TonB-dependent receptor plug domain-containing protein</fullName>
    </submittedName>
</protein>
<dbReference type="Pfam" id="PF07715">
    <property type="entry name" value="Plug"/>
    <property type="match status" value="1"/>
</dbReference>
<dbReference type="EMBL" id="CP123498">
    <property type="protein sequence ID" value="WGL94358.1"/>
    <property type="molecule type" value="Genomic_DNA"/>
</dbReference>
<evidence type="ECO:0000313" key="3">
    <source>
        <dbReference type="Proteomes" id="UP001177597"/>
    </source>
</evidence>
<name>A0AA95GDD6_9GAMM</name>
<dbReference type="SUPFAM" id="SSF56935">
    <property type="entry name" value="Porins"/>
    <property type="match status" value="1"/>
</dbReference>
<gene>
    <name evidence="2" type="ORF">QE207_11500</name>
</gene>
<dbReference type="InterPro" id="IPR037066">
    <property type="entry name" value="Plug_dom_sf"/>
</dbReference>
<organism evidence="2 3">
    <name type="scientific">Arsenophonus nasoniae</name>
    <name type="common">son-killer infecting Nasonia vitripennis</name>
    <dbReference type="NCBI Taxonomy" id="638"/>
    <lineage>
        <taxon>Bacteria</taxon>
        <taxon>Pseudomonadati</taxon>
        <taxon>Pseudomonadota</taxon>
        <taxon>Gammaproteobacteria</taxon>
        <taxon>Enterobacterales</taxon>
        <taxon>Morganellaceae</taxon>
        <taxon>Arsenophonus</taxon>
    </lineage>
</organism>